<keyword evidence="4 10" id="KW-0808">Transferase</keyword>
<evidence type="ECO:0000256" key="6">
    <source>
        <dbReference type="ARBA" id="ARBA00022777"/>
    </source>
</evidence>
<dbReference type="InterPro" id="IPR004424">
    <property type="entry name" value="IspE"/>
</dbReference>
<dbReference type="Pfam" id="PF00288">
    <property type="entry name" value="GHMP_kinases_N"/>
    <property type="match status" value="1"/>
</dbReference>
<dbReference type="PANTHER" id="PTHR43527">
    <property type="entry name" value="4-DIPHOSPHOCYTIDYL-2-C-METHYL-D-ERYTHRITOL KINASE, CHLOROPLASTIC"/>
    <property type="match status" value="1"/>
</dbReference>
<dbReference type="Gene3D" id="3.30.70.890">
    <property type="entry name" value="GHMP kinase, C-terminal domain"/>
    <property type="match status" value="1"/>
</dbReference>
<dbReference type="InterPro" id="IPR006204">
    <property type="entry name" value="GHMP_kinase_N_dom"/>
</dbReference>
<evidence type="ECO:0000313" key="13">
    <source>
        <dbReference type="EMBL" id="MBB4104295.1"/>
    </source>
</evidence>
<comment type="caution">
    <text evidence="13">The sequence shown here is derived from an EMBL/GenBank/DDBJ whole genome shotgun (WGS) entry which is preliminary data.</text>
</comment>
<comment type="catalytic activity">
    <reaction evidence="10">
        <text>4-CDP-2-C-methyl-D-erythritol + ATP = 4-CDP-2-C-methyl-D-erythritol 2-phosphate + ADP + H(+)</text>
        <dbReference type="Rhea" id="RHEA:18437"/>
        <dbReference type="ChEBI" id="CHEBI:15378"/>
        <dbReference type="ChEBI" id="CHEBI:30616"/>
        <dbReference type="ChEBI" id="CHEBI:57823"/>
        <dbReference type="ChEBI" id="CHEBI:57919"/>
        <dbReference type="ChEBI" id="CHEBI:456216"/>
        <dbReference type="EC" id="2.7.1.148"/>
    </reaction>
</comment>
<evidence type="ECO:0000256" key="10">
    <source>
        <dbReference type="HAMAP-Rule" id="MF_00061"/>
    </source>
</evidence>
<dbReference type="PANTHER" id="PTHR43527:SF2">
    <property type="entry name" value="4-DIPHOSPHOCYTIDYL-2-C-METHYL-D-ERYTHRITOL KINASE, CHLOROPLASTIC"/>
    <property type="match status" value="1"/>
</dbReference>
<keyword evidence="14" id="KW-1185">Reference proteome</keyword>
<dbReference type="EMBL" id="JACIDU010000011">
    <property type="protein sequence ID" value="MBB4104295.1"/>
    <property type="molecule type" value="Genomic_DNA"/>
</dbReference>
<keyword evidence="8 10" id="KW-0414">Isoprene biosynthesis</keyword>
<dbReference type="GO" id="GO:0050515">
    <property type="term" value="F:4-(cytidine 5'-diphospho)-2-C-methyl-D-erythritol kinase activity"/>
    <property type="evidence" value="ECO:0007669"/>
    <property type="project" value="UniProtKB-UniRule"/>
</dbReference>
<dbReference type="HAMAP" id="MF_00061">
    <property type="entry name" value="IspE"/>
    <property type="match status" value="1"/>
</dbReference>
<feature type="active site" evidence="10">
    <location>
        <position position="142"/>
    </location>
</feature>
<protein>
    <recommendedName>
        <fullName evidence="3 10">4-diphosphocytidyl-2-C-methyl-D-erythritol kinase</fullName>
        <shortName evidence="10">CMK</shortName>
        <ecNumber evidence="2 10">2.7.1.148</ecNumber>
    </recommendedName>
    <alternativeName>
        <fullName evidence="9 10">4-(cytidine-5'-diphospho)-2-C-methyl-D-erythritol kinase</fullName>
    </alternativeName>
</protein>
<dbReference type="EC" id="2.7.1.148" evidence="2 10"/>
<dbReference type="NCBIfam" id="NF011202">
    <property type="entry name" value="PRK14608.1"/>
    <property type="match status" value="1"/>
</dbReference>
<name>A0A7W6K307_9HYPH</name>
<dbReference type="Proteomes" id="UP000584824">
    <property type="component" value="Unassembled WGS sequence"/>
</dbReference>
<dbReference type="InterPro" id="IPR036554">
    <property type="entry name" value="GHMP_kinase_C_sf"/>
</dbReference>
<evidence type="ECO:0000256" key="7">
    <source>
        <dbReference type="ARBA" id="ARBA00022840"/>
    </source>
</evidence>
<proteinExistence type="inferred from homology"/>
<evidence type="ECO:0000256" key="1">
    <source>
        <dbReference type="ARBA" id="ARBA00009684"/>
    </source>
</evidence>
<dbReference type="Gene3D" id="3.30.230.10">
    <property type="match status" value="1"/>
</dbReference>
<dbReference type="NCBIfam" id="TIGR00154">
    <property type="entry name" value="ispE"/>
    <property type="match status" value="1"/>
</dbReference>
<dbReference type="InterPro" id="IPR020568">
    <property type="entry name" value="Ribosomal_Su5_D2-typ_SF"/>
</dbReference>
<comment type="pathway">
    <text evidence="10">Isoprenoid biosynthesis; isopentenyl diphosphate biosynthesis via DXP pathway; isopentenyl diphosphate from 1-deoxy-D-xylulose 5-phosphate: step 3/6.</text>
</comment>
<evidence type="ECO:0000259" key="12">
    <source>
        <dbReference type="Pfam" id="PF08544"/>
    </source>
</evidence>
<evidence type="ECO:0000256" key="5">
    <source>
        <dbReference type="ARBA" id="ARBA00022741"/>
    </source>
</evidence>
<accession>A0A7W6K307</accession>
<dbReference type="Pfam" id="PF08544">
    <property type="entry name" value="GHMP_kinases_C"/>
    <property type="match status" value="1"/>
</dbReference>
<dbReference type="InterPro" id="IPR013750">
    <property type="entry name" value="GHMP_kinase_C_dom"/>
</dbReference>
<dbReference type="InterPro" id="IPR014721">
    <property type="entry name" value="Ribsml_uS5_D2-typ_fold_subgr"/>
</dbReference>
<sequence>MSLVVETAPAKINLALHVTGQREDGYHLLDSLVTFTERGDLLTARLADTDDFTLSGPFSKGLETDGGNLVIRARDLLRDAVQAAGGDTPPVVLHLEKNLPVASGIGGGSADAAAALRALMRVWNATLPDATLATLALRLGADVPMCLAGRPAIARGVGEDLTPVTTLPSLNLLLVNPLKPVSTPETFRRLARRDNPPMEPLPSSFALTDWIDFLAGQRNDLEPAARQIVPEIGFITTLMNLTGARLACMSGSGATCFGLYETREAARAAERNLRSAQPGWFVQAMTTVSGDEP</sequence>
<keyword evidence="6 10" id="KW-0418">Kinase</keyword>
<evidence type="ECO:0000313" key="14">
    <source>
        <dbReference type="Proteomes" id="UP000584824"/>
    </source>
</evidence>
<evidence type="ECO:0000256" key="3">
    <source>
        <dbReference type="ARBA" id="ARBA00017473"/>
    </source>
</evidence>
<dbReference type="PIRSF" id="PIRSF010376">
    <property type="entry name" value="IspE"/>
    <property type="match status" value="1"/>
</dbReference>
<reference evidence="13 14" key="1">
    <citation type="submission" date="2020-08" db="EMBL/GenBank/DDBJ databases">
        <title>Genomic Encyclopedia of Type Strains, Phase IV (KMG-IV): sequencing the most valuable type-strain genomes for metagenomic binning, comparative biology and taxonomic classification.</title>
        <authorList>
            <person name="Goeker M."/>
        </authorList>
    </citation>
    <scope>NUCLEOTIDE SEQUENCE [LARGE SCALE GENOMIC DNA]</scope>
    <source>
        <strain evidence="13 14">DSM 26385</strain>
    </source>
</reference>
<feature type="binding site" evidence="10">
    <location>
        <begin position="100"/>
        <end position="110"/>
    </location>
    <ligand>
        <name>ATP</name>
        <dbReference type="ChEBI" id="CHEBI:30616"/>
    </ligand>
</feature>
<evidence type="ECO:0000256" key="2">
    <source>
        <dbReference type="ARBA" id="ARBA00012052"/>
    </source>
</evidence>
<dbReference type="GO" id="GO:0016114">
    <property type="term" value="P:terpenoid biosynthetic process"/>
    <property type="evidence" value="ECO:0007669"/>
    <property type="project" value="UniProtKB-UniRule"/>
</dbReference>
<comment type="similarity">
    <text evidence="1 10">Belongs to the GHMP kinase family. IspE subfamily.</text>
</comment>
<dbReference type="UniPathway" id="UPA00056">
    <property type="reaction ID" value="UER00094"/>
</dbReference>
<dbReference type="SUPFAM" id="SSF55060">
    <property type="entry name" value="GHMP Kinase, C-terminal domain"/>
    <property type="match status" value="1"/>
</dbReference>
<feature type="domain" description="GHMP kinase N-terminal" evidence="11">
    <location>
        <begin position="68"/>
        <end position="149"/>
    </location>
</feature>
<keyword evidence="7 10" id="KW-0067">ATP-binding</keyword>
<feature type="active site" evidence="10">
    <location>
        <position position="11"/>
    </location>
</feature>
<keyword evidence="5 10" id="KW-0547">Nucleotide-binding</keyword>
<dbReference type="SUPFAM" id="SSF54211">
    <property type="entry name" value="Ribosomal protein S5 domain 2-like"/>
    <property type="match status" value="1"/>
</dbReference>
<organism evidence="13 14">
    <name type="scientific">Allorhizobium borbori</name>
    <dbReference type="NCBI Taxonomy" id="485907"/>
    <lineage>
        <taxon>Bacteria</taxon>
        <taxon>Pseudomonadati</taxon>
        <taxon>Pseudomonadota</taxon>
        <taxon>Alphaproteobacteria</taxon>
        <taxon>Hyphomicrobiales</taxon>
        <taxon>Rhizobiaceae</taxon>
        <taxon>Rhizobium/Agrobacterium group</taxon>
        <taxon>Allorhizobium</taxon>
    </lineage>
</organism>
<evidence type="ECO:0000256" key="9">
    <source>
        <dbReference type="ARBA" id="ARBA00032554"/>
    </source>
</evidence>
<comment type="function">
    <text evidence="10">Catalyzes the phosphorylation of the position 2 hydroxy group of 4-diphosphocytidyl-2C-methyl-D-erythritol.</text>
</comment>
<dbReference type="AlphaFoldDB" id="A0A7W6K307"/>
<dbReference type="GO" id="GO:0005524">
    <property type="term" value="F:ATP binding"/>
    <property type="evidence" value="ECO:0007669"/>
    <property type="project" value="UniProtKB-UniRule"/>
</dbReference>
<feature type="domain" description="GHMP kinase C-terminal" evidence="12">
    <location>
        <begin position="216"/>
        <end position="276"/>
    </location>
</feature>
<dbReference type="GO" id="GO:0019288">
    <property type="term" value="P:isopentenyl diphosphate biosynthetic process, methylerythritol 4-phosphate pathway"/>
    <property type="evidence" value="ECO:0007669"/>
    <property type="project" value="UniProtKB-UniRule"/>
</dbReference>
<evidence type="ECO:0000259" key="11">
    <source>
        <dbReference type="Pfam" id="PF00288"/>
    </source>
</evidence>
<dbReference type="RefSeq" id="WP_183793382.1">
    <property type="nucleotide sequence ID" value="NZ_JACIDU010000011.1"/>
</dbReference>
<evidence type="ECO:0000256" key="8">
    <source>
        <dbReference type="ARBA" id="ARBA00023229"/>
    </source>
</evidence>
<evidence type="ECO:0000256" key="4">
    <source>
        <dbReference type="ARBA" id="ARBA00022679"/>
    </source>
</evidence>
<gene>
    <name evidence="10" type="primary">ispE</name>
    <name evidence="13" type="ORF">GGQ66_002869</name>
</gene>